<organism evidence="2">
    <name type="scientific">Oryza brachyantha</name>
    <name type="common">malo sina</name>
    <dbReference type="NCBI Taxonomy" id="4533"/>
    <lineage>
        <taxon>Eukaryota</taxon>
        <taxon>Viridiplantae</taxon>
        <taxon>Streptophyta</taxon>
        <taxon>Embryophyta</taxon>
        <taxon>Tracheophyta</taxon>
        <taxon>Spermatophyta</taxon>
        <taxon>Magnoliopsida</taxon>
        <taxon>Liliopsida</taxon>
        <taxon>Poales</taxon>
        <taxon>Poaceae</taxon>
        <taxon>BOP clade</taxon>
        <taxon>Oryzoideae</taxon>
        <taxon>Oryzeae</taxon>
        <taxon>Oryzinae</taxon>
        <taxon>Oryza</taxon>
    </lineage>
</organism>
<dbReference type="EnsemblPlants" id="OB03G36040.1">
    <property type="protein sequence ID" value="OB03G36040.1"/>
    <property type="gene ID" value="OB03G36040"/>
</dbReference>
<dbReference type="SUPFAM" id="SSF49870">
    <property type="entry name" value="Osmotin, thaumatin-like protein"/>
    <property type="match status" value="1"/>
</dbReference>
<evidence type="ECO:0000256" key="1">
    <source>
        <dbReference type="SAM" id="SignalP"/>
    </source>
</evidence>
<accession>J3LRC8</accession>
<evidence type="ECO:0000313" key="2">
    <source>
        <dbReference type="EnsemblPlants" id="OB03G36040.1"/>
    </source>
</evidence>
<protein>
    <submittedName>
        <fullName evidence="2">Uncharacterized protein</fullName>
    </submittedName>
</protein>
<dbReference type="InterPro" id="IPR037176">
    <property type="entry name" value="Osmotin/thaumatin-like_sf"/>
</dbReference>
<dbReference type="PROSITE" id="PS51367">
    <property type="entry name" value="THAUMATIN_2"/>
    <property type="match status" value="1"/>
</dbReference>
<keyword evidence="3" id="KW-1185">Reference proteome</keyword>
<feature type="signal peptide" evidence="1">
    <location>
        <begin position="1"/>
        <end position="18"/>
    </location>
</feature>
<dbReference type="InterPro" id="IPR001938">
    <property type="entry name" value="Thaumatin"/>
</dbReference>
<feature type="chain" id="PRO_5003772635" evidence="1">
    <location>
        <begin position="19"/>
        <end position="101"/>
    </location>
</feature>
<dbReference type="AlphaFoldDB" id="J3LRC8"/>
<dbReference type="STRING" id="4533.J3LRC8"/>
<dbReference type="Gramene" id="OB03G36040.1">
    <property type="protein sequence ID" value="OB03G36040.1"/>
    <property type="gene ID" value="OB03G36040"/>
</dbReference>
<name>J3LRC8_ORYBR</name>
<reference evidence="2" key="2">
    <citation type="submission" date="2013-04" db="UniProtKB">
        <authorList>
            <consortium name="EnsemblPlants"/>
        </authorList>
    </citation>
    <scope>IDENTIFICATION</scope>
</reference>
<proteinExistence type="predicted"/>
<dbReference type="Proteomes" id="UP000006038">
    <property type="component" value="Chromosome 3"/>
</dbReference>
<keyword evidence="1" id="KW-0732">Signal</keyword>
<dbReference type="Gene3D" id="2.60.110.10">
    <property type="entry name" value="Thaumatin"/>
    <property type="match status" value="1"/>
</dbReference>
<dbReference type="HOGENOM" id="CLU_2296049_0_0_1"/>
<reference evidence="2" key="1">
    <citation type="journal article" date="2013" name="Nat. Commun.">
        <title>Whole-genome sequencing of Oryza brachyantha reveals mechanisms underlying Oryza genome evolution.</title>
        <authorList>
            <person name="Chen J."/>
            <person name="Huang Q."/>
            <person name="Gao D."/>
            <person name="Wang J."/>
            <person name="Lang Y."/>
            <person name="Liu T."/>
            <person name="Li B."/>
            <person name="Bai Z."/>
            <person name="Luis Goicoechea J."/>
            <person name="Liang C."/>
            <person name="Chen C."/>
            <person name="Zhang W."/>
            <person name="Sun S."/>
            <person name="Liao Y."/>
            <person name="Zhang X."/>
            <person name="Yang L."/>
            <person name="Song C."/>
            <person name="Wang M."/>
            <person name="Shi J."/>
            <person name="Liu G."/>
            <person name="Liu J."/>
            <person name="Zhou H."/>
            <person name="Zhou W."/>
            <person name="Yu Q."/>
            <person name="An N."/>
            <person name="Chen Y."/>
            <person name="Cai Q."/>
            <person name="Wang B."/>
            <person name="Liu B."/>
            <person name="Min J."/>
            <person name="Huang Y."/>
            <person name="Wu H."/>
            <person name="Li Z."/>
            <person name="Zhang Y."/>
            <person name="Yin Y."/>
            <person name="Song W."/>
            <person name="Jiang J."/>
            <person name="Jackson S.A."/>
            <person name="Wing R.A."/>
            <person name="Wang J."/>
            <person name="Chen M."/>
        </authorList>
    </citation>
    <scope>NUCLEOTIDE SEQUENCE [LARGE SCALE GENOMIC DNA]</scope>
    <source>
        <strain evidence="2">cv. IRGC 101232</strain>
    </source>
</reference>
<evidence type="ECO:0000313" key="3">
    <source>
        <dbReference type="Proteomes" id="UP000006038"/>
    </source>
</evidence>
<sequence>MASLLVVVVMLAAPAADAVTFTVVNKCGYTVWPAALPSGDGTQLDPGQSWAVYVPAGTKGARACTTMPLPSSAPSPKHLQERAQIIALEFEAIIAVAVAPL</sequence>